<evidence type="ECO:0000256" key="3">
    <source>
        <dbReference type="ARBA" id="ARBA00023274"/>
    </source>
</evidence>
<evidence type="ECO:0000256" key="4">
    <source>
        <dbReference type="RuleBase" id="RU000570"/>
    </source>
</evidence>
<reference evidence="5" key="1">
    <citation type="submission" date="2014-08" db="EMBL/GenBank/DDBJ databases">
        <authorList>
            <person name="Sharma Rahul"/>
            <person name="Thines Marco"/>
        </authorList>
    </citation>
    <scope>NUCLEOTIDE SEQUENCE</scope>
</reference>
<organism evidence="5">
    <name type="scientific">Phaffia rhodozyma</name>
    <name type="common">Yeast</name>
    <name type="synonym">Xanthophyllomyces dendrorhous</name>
    <dbReference type="NCBI Taxonomy" id="264483"/>
    <lineage>
        <taxon>Eukaryota</taxon>
        <taxon>Fungi</taxon>
        <taxon>Dikarya</taxon>
        <taxon>Basidiomycota</taxon>
        <taxon>Agaricomycotina</taxon>
        <taxon>Tremellomycetes</taxon>
        <taxon>Cystofilobasidiales</taxon>
        <taxon>Mrakiaceae</taxon>
        <taxon>Phaffia</taxon>
    </lineage>
</organism>
<dbReference type="PROSITE" id="PS00828">
    <property type="entry name" value="RIBOSOMAL_L36"/>
    <property type="match status" value="1"/>
</dbReference>
<comment type="similarity">
    <text evidence="1 4">Belongs to the bacterial ribosomal protein bL36 family.</text>
</comment>
<evidence type="ECO:0000256" key="2">
    <source>
        <dbReference type="ARBA" id="ARBA00022980"/>
    </source>
</evidence>
<keyword evidence="3 4" id="KW-0687">Ribonucleoprotein</keyword>
<dbReference type="GO" id="GO:1990904">
    <property type="term" value="C:ribonucleoprotein complex"/>
    <property type="evidence" value="ECO:0007669"/>
    <property type="project" value="UniProtKB-KW"/>
</dbReference>
<keyword evidence="2 4" id="KW-0689">Ribosomal protein</keyword>
<dbReference type="AlphaFoldDB" id="A0A0F7SN11"/>
<evidence type="ECO:0000313" key="5">
    <source>
        <dbReference type="EMBL" id="CED82791.1"/>
    </source>
</evidence>
<dbReference type="PANTHER" id="PTHR18804:SF16">
    <property type="entry name" value="RIBOSOMAL PROTEIN"/>
    <property type="match status" value="1"/>
</dbReference>
<dbReference type="GO" id="GO:0003735">
    <property type="term" value="F:structural constituent of ribosome"/>
    <property type="evidence" value="ECO:0007669"/>
    <property type="project" value="InterPro"/>
</dbReference>
<dbReference type="HAMAP" id="MF_00251">
    <property type="entry name" value="Ribosomal_bL36"/>
    <property type="match status" value="1"/>
</dbReference>
<dbReference type="EMBL" id="LN483142">
    <property type="protein sequence ID" value="CED82791.1"/>
    <property type="molecule type" value="Genomic_DNA"/>
</dbReference>
<dbReference type="NCBIfam" id="TIGR01022">
    <property type="entry name" value="rpmJ_bact"/>
    <property type="match status" value="1"/>
</dbReference>
<protein>
    <recommendedName>
        <fullName evidence="4">Ribosomal protein</fullName>
    </recommendedName>
</protein>
<dbReference type="GO" id="GO:0006412">
    <property type="term" value="P:translation"/>
    <property type="evidence" value="ECO:0007669"/>
    <property type="project" value="InterPro"/>
</dbReference>
<sequence length="118" mass="12886">MLSKLFPRLTSLRAPSTFLKPRSFSLFLSRRTIPLALPSASGSSLASSSVPSSATVLSNGSPMFGSLVGQTRGIKVRSSIKRLCDGCQIVKRKGRNVVRCSKDPKHKQRQGWVRSVKK</sequence>
<dbReference type="Pfam" id="PF00444">
    <property type="entry name" value="Ribosomal_L36"/>
    <property type="match status" value="1"/>
</dbReference>
<dbReference type="InterPro" id="IPR052010">
    <property type="entry name" value="Ribosomal_LSU_bL36"/>
</dbReference>
<dbReference type="InterPro" id="IPR000473">
    <property type="entry name" value="Ribosomal_bL36"/>
</dbReference>
<accession>A0A0F7SN11</accession>
<proteinExistence type="inferred from homology"/>
<dbReference type="SUPFAM" id="SSF57840">
    <property type="entry name" value="Ribosomal protein L36"/>
    <property type="match status" value="1"/>
</dbReference>
<dbReference type="InterPro" id="IPR035977">
    <property type="entry name" value="Ribosomal_bL36_sp"/>
</dbReference>
<dbReference type="PANTHER" id="PTHR18804">
    <property type="entry name" value="RIBOSOMAL PROTEIN"/>
    <property type="match status" value="1"/>
</dbReference>
<name>A0A0F7SN11_PHARH</name>
<evidence type="ECO:0000256" key="1">
    <source>
        <dbReference type="ARBA" id="ARBA00007645"/>
    </source>
</evidence>
<dbReference type="GO" id="GO:0005840">
    <property type="term" value="C:ribosome"/>
    <property type="evidence" value="ECO:0007669"/>
    <property type="project" value="UniProtKB-KW"/>
</dbReference>